<gene>
    <name evidence="1" type="ORF">RhiirA1_449071</name>
</gene>
<dbReference type="VEuPathDB" id="FungiDB:RhiirFUN_005635"/>
<protein>
    <submittedName>
        <fullName evidence="1">Uncharacterized protein</fullName>
    </submittedName>
</protein>
<proteinExistence type="predicted"/>
<dbReference type="Proteomes" id="UP000232688">
    <property type="component" value="Unassembled WGS sequence"/>
</dbReference>
<accession>A0A2N0SHX3</accession>
<reference evidence="1 2" key="1">
    <citation type="submission" date="2017-10" db="EMBL/GenBank/DDBJ databases">
        <title>Extensive intraspecific genome diversity in a model arbuscular mycorrhizal fungus.</title>
        <authorList>
            <person name="Chen E.C.H."/>
            <person name="Morin E."/>
            <person name="Baudet D."/>
            <person name="Noel J."/>
            <person name="Ndikumana S."/>
            <person name="Charron P."/>
            <person name="St-Onge C."/>
            <person name="Giorgi J."/>
            <person name="Grigoriev I.V."/>
            <person name="Roux C."/>
            <person name="Martin F.M."/>
            <person name="Corradi N."/>
        </authorList>
    </citation>
    <scope>NUCLEOTIDE SEQUENCE [LARGE SCALE GENOMIC DNA]</scope>
    <source>
        <strain evidence="1 2">A1</strain>
    </source>
</reference>
<dbReference type="VEuPathDB" id="FungiDB:FUN_005906"/>
<evidence type="ECO:0000313" key="1">
    <source>
        <dbReference type="EMBL" id="PKC75163.1"/>
    </source>
</evidence>
<sequence>MEALTTLRMEINRLGFTPDEQVRLRRYFTKNVERIYVVVSFLSDYKTDDEKRGYLKSLISTPALTTLRTEINRPGFTPDERVRLRIYFTKNVEQIDVAVSFLSDYKTDDGKRGYLKSLISTPEQPIVESPPGYNTCTWIISSNGGSKVLVKKIYPEVLELQKEVLSNPQTNFDQKYTEKTISSSEQSFP</sequence>
<comment type="caution">
    <text evidence="1">The sequence shown here is derived from an EMBL/GenBank/DDBJ whole genome shotgun (WGS) entry which is preliminary data.</text>
</comment>
<reference evidence="1 2" key="2">
    <citation type="submission" date="2017-10" db="EMBL/GenBank/DDBJ databases">
        <title>Genome analyses suggest a sexual origin of heterokaryosis in a supposedly ancient asexual fungus.</title>
        <authorList>
            <person name="Corradi N."/>
            <person name="Sedzielewska K."/>
            <person name="Noel J."/>
            <person name="Charron P."/>
            <person name="Farinelli L."/>
            <person name="Marton T."/>
            <person name="Kruger M."/>
            <person name="Pelin A."/>
            <person name="Brachmann A."/>
            <person name="Corradi N."/>
        </authorList>
    </citation>
    <scope>NUCLEOTIDE SEQUENCE [LARGE SCALE GENOMIC DNA]</scope>
    <source>
        <strain evidence="1 2">A1</strain>
    </source>
</reference>
<evidence type="ECO:0000313" key="2">
    <source>
        <dbReference type="Proteomes" id="UP000232688"/>
    </source>
</evidence>
<dbReference type="AlphaFoldDB" id="A0A2N0SHX3"/>
<dbReference type="VEuPathDB" id="FungiDB:RhiirA1_449071"/>
<dbReference type="EMBL" id="LLXH01000029">
    <property type="protein sequence ID" value="PKC75163.1"/>
    <property type="molecule type" value="Genomic_DNA"/>
</dbReference>
<organism evidence="1 2">
    <name type="scientific">Rhizophagus irregularis</name>
    <dbReference type="NCBI Taxonomy" id="588596"/>
    <lineage>
        <taxon>Eukaryota</taxon>
        <taxon>Fungi</taxon>
        <taxon>Fungi incertae sedis</taxon>
        <taxon>Mucoromycota</taxon>
        <taxon>Glomeromycotina</taxon>
        <taxon>Glomeromycetes</taxon>
        <taxon>Glomerales</taxon>
        <taxon>Glomeraceae</taxon>
        <taxon>Rhizophagus</taxon>
    </lineage>
</organism>
<name>A0A2N0SHX3_9GLOM</name>